<evidence type="ECO:0000259" key="3">
    <source>
        <dbReference type="Pfam" id="PF00534"/>
    </source>
</evidence>
<dbReference type="Proteomes" id="UP000469194">
    <property type="component" value="Unassembled WGS sequence"/>
</dbReference>
<name>A0A6N9Z5P3_9BIFI</name>
<dbReference type="Gene3D" id="3.40.50.2000">
    <property type="entry name" value="Glycogen Phosphorylase B"/>
    <property type="match status" value="2"/>
</dbReference>
<evidence type="ECO:0000313" key="5">
    <source>
        <dbReference type="EMBL" id="NEG89962.1"/>
    </source>
</evidence>
<dbReference type="Pfam" id="PF00534">
    <property type="entry name" value="Glycos_transf_1"/>
    <property type="match status" value="1"/>
</dbReference>
<keyword evidence="2 5" id="KW-0808">Transferase</keyword>
<accession>A0A6N9Z5P3</accession>
<comment type="caution">
    <text evidence="5">The sequence shown here is derived from an EMBL/GenBank/DDBJ whole genome shotgun (WGS) entry which is preliminary data.</text>
</comment>
<dbReference type="AlphaFoldDB" id="A0A6N9Z5P3"/>
<organism evidence="5 6">
    <name type="scientific">Bifidobacterium aerophilum</name>
    <dbReference type="NCBI Taxonomy" id="1798155"/>
    <lineage>
        <taxon>Bacteria</taxon>
        <taxon>Bacillati</taxon>
        <taxon>Actinomycetota</taxon>
        <taxon>Actinomycetes</taxon>
        <taxon>Bifidobacteriales</taxon>
        <taxon>Bifidobacteriaceae</taxon>
        <taxon>Bifidobacterium</taxon>
    </lineage>
</organism>
<reference evidence="5 6" key="1">
    <citation type="submission" date="2019-10" db="EMBL/GenBank/DDBJ databases">
        <title>Bifidobacterium from non-human primates.</title>
        <authorList>
            <person name="Modesto M."/>
        </authorList>
    </citation>
    <scope>NUCLEOTIDE SEQUENCE [LARGE SCALE GENOMIC DNA]</scope>
    <source>
        <strain evidence="5 6">TRE17</strain>
    </source>
</reference>
<dbReference type="GO" id="GO:0016757">
    <property type="term" value="F:glycosyltransferase activity"/>
    <property type="evidence" value="ECO:0007669"/>
    <property type="project" value="UniProtKB-KW"/>
</dbReference>
<dbReference type="PANTHER" id="PTHR12526">
    <property type="entry name" value="GLYCOSYLTRANSFERASE"/>
    <property type="match status" value="1"/>
</dbReference>
<dbReference type="EMBL" id="WHZW01000016">
    <property type="protein sequence ID" value="NEG89962.1"/>
    <property type="molecule type" value="Genomic_DNA"/>
</dbReference>
<dbReference type="RefSeq" id="WP_163231766.1">
    <property type="nucleotide sequence ID" value="NZ_WHZW01000016.1"/>
</dbReference>
<dbReference type="InterPro" id="IPR001296">
    <property type="entry name" value="Glyco_trans_1"/>
</dbReference>
<evidence type="ECO:0000313" key="6">
    <source>
        <dbReference type="Proteomes" id="UP000469194"/>
    </source>
</evidence>
<evidence type="ECO:0000256" key="1">
    <source>
        <dbReference type="ARBA" id="ARBA00022676"/>
    </source>
</evidence>
<evidence type="ECO:0000256" key="2">
    <source>
        <dbReference type="ARBA" id="ARBA00022679"/>
    </source>
</evidence>
<feature type="domain" description="Glycosyl transferase family 1" evidence="3">
    <location>
        <begin position="172"/>
        <end position="327"/>
    </location>
</feature>
<keyword evidence="1" id="KW-0328">Glycosyltransferase</keyword>
<gene>
    <name evidence="5" type="ORF">GFD25_08200</name>
</gene>
<protein>
    <submittedName>
        <fullName evidence="5">Glycosyltransferase</fullName>
    </submittedName>
</protein>
<evidence type="ECO:0000259" key="4">
    <source>
        <dbReference type="Pfam" id="PF13439"/>
    </source>
</evidence>
<sequence length="367" mass="40872">MRTAHVVFSFTSGGIEHLLIDLLNNWSSEDQLMLCIINNTFDAALIDAIHKRANVTVVCLNRPEGQGKLRYLRKLNAVLSDFRPNVVHCHSNNVLLFTLPLKLLHPRWKYVYTVHDTNIYNHLPATTVALHKLLVSRITAISKSVYGNIVSAGFPEPRTAVVYNGVDPDKFISHHGSQNGLKTIICVARLLPEKKGQDILIDALADLAKRGEHYRCLFVGAEPSEHPEYRQQLIDRAAGYGLEHVEFLGNRNDIPQLLAQSDIFVLPSRYEGFGIAIIEAMMAKIPVIASAVDGPKEIIGNDQYGLLFNVGDSFQLALAIHQIETEDTAKIVSLAYKHAIEKYSIESMIQSYKNVYQSVTDNCGISG</sequence>
<dbReference type="Pfam" id="PF13439">
    <property type="entry name" value="Glyco_transf_4"/>
    <property type="match status" value="1"/>
</dbReference>
<dbReference type="CDD" id="cd03801">
    <property type="entry name" value="GT4_PimA-like"/>
    <property type="match status" value="1"/>
</dbReference>
<proteinExistence type="predicted"/>
<keyword evidence="6" id="KW-1185">Reference proteome</keyword>
<dbReference type="SUPFAM" id="SSF53756">
    <property type="entry name" value="UDP-Glycosyltransferase/glycogen phosphorylase"/>
    <property type="match status" value="1"/>
</dbReference>
<dbReference type="InterPro" id="IPR028098">
    <property type="entry name" value="Glyco_trans_4-like_N"/>
</dbReference>
<dbReference type="PANTHER" id="PTHR12526:SF630">
    <property type="entry name" value="GLYCOSYLTRANSFERASE"/>
    <property type="match status" value="1"/>
</dbReference>
<feature type="domain" description="Glycosyltransferase subfamily 4-like N-terminal" evidence="4">
    <location>
        <begin position="13"/>
        <end position="170"/>
    </location>
</feature>